<gene>
    <name evidence="2" type="ORF">V6N12_053669</name>
</gene>
<comment type="caution">
    <text evidence="2">The sequence shown here is derived from an EMBL/GenBank/DDBJ whole genome shotgun (WGS) entry which is preliminary data.</text>
</comment>
<dbReference type="EMBL" id="JBBPBM010000034">
    <property type="protein sequence ID" value="KAK8532223.1"/>
    <property type="molecule type" value="Genomic_DNA"/>
</dbReference>
<evidence type="ECO:0000313" key="2">
    <source>
        <dbReference type="EMBL" id="KAK8532223.1"/>
    </source>
</evidence>
<dbReference type="Proteomes" id="UP001472677">
    <property type="component" value="Unassembled WGS sequence"/>
</dbReference>
<feature type="region of interest" description="Disordered" evidence="1">
    <location>
        <begin position="38"/>
        <end position="103"/>
    </location>
</feature>
<organism evidence="2 3">
    <name type="scientific">Hibiscus sabdariffa</name>
    <name type="common">roselle</name>
    <dbReference type="NCBI Taxonomy" id="183260"/>
    <lineage>
        <taxon>Eukaryota</taxon>
        <taxon>Viridiplantae</taxon>
        <taxon>Streptophyta</taxon>
        <taxon>Embryophyta</taxon>
        <taxon>Tracheophyta</taxon>
        <taxon>Spermatophyta</taxon>
        <taxon>Magnoliopsida</taxon>
        <taxon>eudicotyledons</taxon>
        <taxon>Gunneridae</taxon>
        <taxon>Pentapetalae</taxon>
        <taxon>rosids</taxon>
        <taxon>malvids</taxon>
        <taxon>Malvales</taxon>
        <taxon>Malvaceae</taxon>
        <taxon>Malvoideae</taxon>
        <taxon>Hibiscus</taxon>
    </lineage>
</organism>
<name>A0ABR2DB27_9ROSI</name>
<proteinExistence type="predicted"/>
<reference evidence="2 3" key="1">
    <citation type="journal article" date="2024" name="G3 (Bethesda)">
        <title>Genome assembly of Hibiscus sabdariffa L. provides insights into metabolisms of medicinal natural products.</title>
        <authorList>
            <person name="Kim T."/>
        </authorList>
    </citation>
    <scope>NUCLEOTIDE SEQUENCE [LARGE SCALE GENOMIC DNA]</scope>
    <source>
        <strain evidence="2">TK-2024</strain>
        <tissue evidence="2">Old leaves</tissue>
    </source>
</reference>
<protein>
    <submittedName>
        <fullName evidence="2">Uncharacterized protein</fullName>
    </submittedName>
</protein>
<evidence type="ECO:0000256" key="1">
    <source>
        <dbReference type="SAM" id="MobiDB-lite"/>
    </source>
</evidence>
<sequence>MEPTTERAVEMIPNSETNIKGMRERERKTIPEDLKSDEAAALPHAMPPSLGVMKSEPSHGSHSPTLSLERAGQIQDTLISTQWTEPKSNHLNAPTRVTGRRYPTRRAVVANAGLDQRD</sequence>
<evidence type="ECO:0000313" key="3">
    <source>
        <dbReference type="Proteomes" id="UP001472677"/>
    </source>
</evidence>
<feature type="compositionally biased region" description="Polar residues" evidence="1">
    <location>
        <begin position="74"/>
        <end position="92"/>
    </location>
</feature>
<accession>A0ABR2DB27</accession>
<keyword evidence="3" id="KW-1185">Reference proteome</keyword>